<dbReference type="InterPro" id="IPR003378">
    <property type="entry name" value="Fringe-like_glycosylTrfase"/>
</dbReference>
<dbReference type="OrthoDB" id="8959630at2759"/>
<accession>A0A9N9SAW4</accession>
<dbReference type="Gene3D" id="3.90.550.50">
    <property type="match status" value="1"/>
</dbReference>
<evidence type="ECO:0000256" key="4">
    <source>
        <dbReference type="ARBA" id="ARBA00022692"/>
    </source>
</evidence>
<dbReference type="GO" id="GO:0016020">
    <property type="term" value="C:membrane"/>
    <property type="evidence" value="ECO:0007669"/>
    <property type="project" value="UniProtKB-SubCell"/>
</dbReference>
<keyword evidence="2" id="KW-0328">Glycosyltransferase</keyword>
<dbReference type="GO" id="GO:0008270">
    <property type="term" value="F:zinc ion binding"/>
    <property type="evidence" value="ECO:0007669"/>
    <property type="project" value="UniProtKB-KW"/>
</dbReference>
<keyword evidence="10" id="KW-0472">Membrane</keyword>
<evidence type="ECO:0000256" key="3">
    <source>
        <dbReference type="ARBA" id="ARBA00022679"/>
    </source>
</evidence>
<keyword evidence="15" id="KW-1185">Reference proteome</keyword>
<feature type="region of interest" description="Disordered" evidence="11">
    <location>
        <begin position="335"/>
        <end position="366"/>
    </location>
</feature>
<dbReference type="Pfam" id="PF04500">
    <property type="entry name" value="FLYWCH"/>
    <property type="match status" value="1"/>
</dbReference>
<evidence type="ECO:0000256" key="2">
    <source>
        <dbReference type="ARBA" id="ARBA00022676"/>
    </source>
</evidence>
<evidence type="ECO:0000256" key="9">
    <source>
        <dbReference type="ARBA" id="ARBA00022989"/>
    </source>
</evidence>
<dbReference type="Pfam" id="PF02434">
    <property type="entry name" value="Fringe"/>
    <property type="match status" value="1"/>
</dbReference>
<evidence type="ECO:0000256" key="5">
    <source>
        <dbReference type="ARBA" id="ARBA00022723"/>
    </source>
</evidence>
<evidence type="ECO:0000259" key="13">
    <source>
        <dbReference type="Pfam" id="PF04500"/>
    </source>
</evidence>
<comment type="subcellular location">
    <subcellularLocation>
        <location evidence="1">Membrane</location>
        <topology evidence="1">Single-pass type II membrane protein</topology>
    </subcellularLocation>
</comment>
<organism evidence="14 15">
    <name type="scientific">Phaedon cochleariae</name>
    <name type="common">Mustard beetle</name>
    <dbReference type="NCBI Taxonomy" id="80249"/>
    <lineage>
        <taxon>Eukaryota</taxon>
        <taxon>Metazoa</taxon>
        <taxon>Ecdysozoa</taxon>
        <taxon>Arthropoda</taxon>
        <taxon>Hexapoda</taxon>
        <taxon>Insecta</taxon>
        <taxon>Pterygota</taxon>
        <taxon>Neoptera</taxon>
        <taxon>Endopterygota</taxon>
        <taxon>Coleoptera</taxon>
        <taxon>Polyphaga</taxon>
        <taxon>Cucujiformia</taxon>
        <taxon>Chrysomeloidea</taxon>
        <taxon>Chrysomelidae</taxon>
        <taxon>Chrysomelinae</taxon>
        <taxon>Chrysomelini</taxon>
        <taxon>Phaedon</taxon>
    </lineage>
</organism>
<proteinExistence type="predicted"/>
<feature type="domain" description="FLYWCH-type" evidence="13">
    <location>
        <begin position="7"/>
        <end position="64"/>
    </location>
</feature>
<reference evidence="14" key="2">
    <citation type="submission" date="2022-10" db="EMBL/GenBank/DDBJ databases">
        <authorList>
            <consortium name="ENA_rothamsted_submissions"/>
            <consortium name="culmorum"/>
            <person name="King R."/>
        </authorList>
    </citation>
    <scope>NUCLEOTIDE SEQUENCE</scope>
</reference>
<dbReference type="Gene3D" id="2.20.25.240">
    <property type="match status" value="1"/>
</dbReference>
<dbReference type="InterPro" id="IPR007588">
    <property type="entry name" value="Znf_FLYWCH"/>
</dbReference>
<keyword evidence="5" id="KW-0479">Metal-binding</keyword>
<evidence type="ECO:0008006" key="16">
    <source>
        <dbReference type="Google" id="ProtNLM"/>
    </source>
</evidence>
<evidence type="ECO:0000256" key="1">
    <source>
        <dbReference type="ARBA" id="ARBA00004606"/>
    </source>
</evidence>
<feature type="compositionally biased region" description="Polar residues" evidence="11">
    <location>
        <begin position="348"/>
        <end position="360"/>
    </location>
</feature>
<evidence type="ECO:0000313" key="14">
    <source>
        <dbReference type="EMBL" id="CAG9815609.1"/>
    </source>
</evidence>
<protein>
    <recommendedName>
        <fullName evidence="16">FLYWCH-type domain-containing protein</fullName>
    </recommendedName>
</protein>
<evidence type="ECO:0000313" key="15">
    <source>
        <dbReference type="Proteomes" id="UP001153737"/>
    </source>
</evidence>
<gene>
    <name evidence="14" type="ORF">PHAECO_LOCUS3029</name>
</gene>
<evidence type="ECO:0000256" key="6">
    <source>
        <dbReference type="ARBA" id="ARBA00022771"/>
    </source>
</evidence>
<sequence>MESLQITNTTKGKPSAIFKGFQYRKHRVNKDEVVSWLCVKQKSERCNGNLKTKNGVVLSTTDHCCKTNPVDLEVKLKINNAKKRARESEEPISKIYKEEVEPLLSQGLDFVVKVPVFSSVKSSLYSARYKEQGKSSEPETAAEIQLPEDIFTIPNGTFLLADDGAEERMIVLSTTFGRQLLSSKRSFFMDGTFKSCSRHGGRFTSTGERIRLPDDVTMGYIIEHLLKQPLTVVDQFHSHLEPMKFIRRDMIEDQISFSYAKTKDEWNVVKIEGFEESEDQYSIQQERNKILRRHLKETKEKSDDRCYIRGEKLYINNRAYTVEDILELEEKEGIVHNKRANSEPPTTPTVQNNHPSAQTEKSGDLH</sequence>
<evidence type="ECO:0000256" key="11">
    <source>
        <dbReference type="SAM" id="MobiDB-lite"/>
    </source>
</evidence>
<keyword evidence="9" id="KW-1133">Transmembrane helix</keyword>
<keyword evidence="4" id="KW-0812">Transmembrane</keyword>
<reference evidence="14" key="1">
    <citation type="submission" date="2022-01" db="EMBL/GenBank/DDBJ databases">
        <authorList>
            <person name="King R."/>
        </authorList>
    </citation>
    <scope>NUCLEOTIDE SEQUENCE</scope>
</reference>
<keyword evidence="7" id="KW-0862">Zinc</keyword>
<evidence type="ECO:0000256" key="10">
    <source>
        <dbReference type="ARBA" id="ARBA00023136"/>
    </source>
</evidence>
<dbReference type="Proteomes" id="UP001153737">
    <property type="component" value="Chromosome 12"/>
</dbReference>
<evidence type="ECO:0000259" key="12">
    <source>
        <dbReference type="Pfam" id="PF02434"/>
    </source>
</evidence>
<feature type="domain" description="Fringe-like glycosyltransferase" evidence="12">
    <location>
        <begin position="199"/>
        <end position="279"/>
    </location>
</feature>
<keyword evidence="3" id="KW-0808">Transferase</keyword>
<evidence type="ECO:0000256" key="7">
    <source>
        <dbReference type="ARBA" id="ARBA00022833"/>
    </source>
</evidence>
<keyword evidence="6" id="KW-0863">Zinc-finger</keyword>
<keyword evidence="8" id="KW-0735">Signal-anchor</keyword>
<evidence type="ECO:0000256" key="8">
    <source>
        <dbReference type="ARBA" id="ARBA00022968"/>
    </source>
</evidence>
<dbReference type="EMBL" id="OU896718">
    <property type="protein sequence ID" value="CAG9815609.1"/>
    <property type="molecule type" value="Genomic_DNA"/>
</dbReference>
<name>A0A9N9SAW4_PHACE</name>
<dbReference type="GO" id="GO:0016757">
    <property type="term" value="F:glycosyltransferase activity"/>
    <property type="evidence" value="ECO:0007669"/>
    <property type="project" value="UniProtKB-KW"/>
</dbReference>
<dbReference type="AlphaFoldDB" id="A0A9N9SAW4"/>